<dbReference type="AlphaFoldDB" id="L9WZA5"/>
<gene>
    <name evidence="1" type="ORF">C491_17894</name>
</gene>
<evidence type="ECO:0000313" key="1">
    <source>
        <dbReference type="EMBL" id="ELY54824.1"/>
    </source>
</evidence>
<sequence length="76" mass="8593">MQLYWPRPTAPGVPNDCYQCGATIDGDARTGVWLEREQWQGPNRHELTCLDCCPEVPNEVAVGDDMTEEIDQPLYP</sequence>
<proteinExistence type="predicted"/>
<organism evidence="1 2">
    <name type="scientific">Natronococcus amylolyticus DSM 10524</name>
    <dbReference type="NCBI Taxonomy" id="1227497"/>
    <lineage>
        <taxon>Archaea</taxon>
        <taxon>Methanobacteriati</taxon>
        <taxon>Methanobacteriota</taxon>
        <taxon>Stenosarchaea group</taxon>
        <taxon>Halobacteria</taxon>
        <taxon>Halobacteriales</taxon>
        <taxon>Natrialbaceae</taxon>
        <taxon>Natronococcus</taxon>
    </lineage>
</organism>
<dbReference type="RefSeq" id="WP_005558683.1">
    <property type="nucleotide sequence ID" value="NZ_AOIB01000034.1"/>
</dbReference>
<dbReference type="EMBL" id="AOIB01000034">
    <property type="protein sequence ID" value="ELY54824.1"/>
    <property type="molecule type" value="Genomic_DNA"/>
</dbReference>
<dbReference type="eggNOG" id="arCOG13293">
    <property type="taxonomic scope" value="Archaea"/>
</dbReference>
<dbReference type="Proteomes" id="UP000011688">
    <property type="component" value="Unassembled WGS sequence"/>
</dbReference>
<protein>
    <submittedName>
        <fullName evidence="1">Uncharacterized protein</fullName>
    </submittedName>
</protein>
<accession>L9WZA5</accession>
<comment type="caution">
    <text evidence="1">The sequence shown here is derived from an EMBL/GenBank/DDBJ whole genome shotgun (WGS) entry which is preliminary data.</text>
</comment>
<dbReference type="OrthoDB" id="199480at2157"/>
<name>L9WZA5_9EURY</name>
<evidence type="ECO:0000313" key="2">
    <source>
        <dbReference type="Proteomes" id="UP000011688"/>
    </source>
</evidence>
<keyword evidence="2" id="KW-1185">Reference proteome</keyword>
<reference evidence="1 2" key="1">
    <citation type="journal article" date="2014" name="PLoS Genet.">
        <title>Phylogenetically driven sequencing of extremely halophilic archaea reveals strategies for static and dynamic osmo-response.</title>
        <authorList>
            <person name="Becker E.A."/>
            <person name="Seitzer P.M."/>
            <person name="Tritt A."/>
            <person name="Larsen D."/>
            <person name="Krusor M."/>
            <person name="Yao A.I."/>
            <person name="Wu D."/>
            <person name="Madern D."/>
            <person name="Eisen J.A."/>
            <person name="Darling A.E."/>
            <person name="Facciotti M.T."/>
        </authorList>
    </citation>
    <scope>NUCLEOTIDE SEQUENCE [LARGE SCALE GENOMIC DNA]</scope>
    <source>
        <strain evidence="1 2">DSM 10524</strain>
    </source>
</reference>